<name>A0A255Z9W5_9FLAO</name>
<dbReference type="Gene3D" id="3.55.50.30">
    <property type="match status" value="1"/>
</dbReference>
<dbReference type="RefSeq" id="WP_094414311.1">
    <property type="nucleotide sequence ID" value="NZ_NOXV01000251.1"/>
</dbReference>
<dbReference type="PANTHER" id="PTHR30273:SF2">
    <property type="entry name" value="PROTEIN FECR"/>
    <property type="match status" value="1"/>
</dbReference>
<evidence type="ECO:0008006" key="6">
    <source>
        <dbReference type="Google" id="ProtNLM"/>
    </source>
</evidence>
<dbReference type="Pfam" id="PF16344">
    <property type="entry name" value="FecR_C"/>
    <property type="match status" value="1"/>
</dbReference>
<evidence type="ECO:0000313" key="4">
    <source>
        <dbReference type="EMBL" id="OYQ37655.1"/>
    </source>
</evidence>
<keyword evidence="1" id="KW-0812">Transmembrane</keyword>
<dbReference type="OrthoDB" id="1097347at2"/>
<dbReference type="PANTHER" id="PTHR30273">
    <property type="entry name" value="PERIPLASMIC SIGNAL SENSOR AND SIGMA FACTOR ACTIVATOR FECR-RELATED"/>
    <property type="match status" value="1"/>
</dbReference>
<dbReference type="Pfam" id="PF04773">
    <property type="entry name" value="FecR"/>
    <property type="match status" value="1"/>
</dbReference>
<dbReference type="InterPro" id="IPR032508">
    <property type="entry name" value="FecR_C"/>
</dbReference>
<reference evidence="4 5" key="1">
    <citation type="submission" date="2017-07" db="EMBL/GenBank/DDBJ databases">
        <title>Flavobacterium cyanobacteriorum sp. nov., isolated from cyanobacterial aggregates in a eutrophic lake.</title>
        <authorList>
            <person name="Cai H."/>
        </authorList>
    </citation>
    <scope>NUCLEOTIDE SEQUENCE [LARGE SCALE GENOMIC DNA]</scope>
    <source>
        <strain evidence="4 5">TH021</strain>
    </source>
</reference>
<dbReference type="InterPro" id="IPR012373">
    <property type="entry name" value="Ferrdict_sens_TM"/>
</dbReference>
<organism evidence="4 5">
    <name type="scientific">Flavobacterium cyanobacteriorum</name>
    <dbReference type="NCBI Taxonomy" id="2022802"/>
    <lineage>
        <taxon>Bacteria</taxon>
        <taxon>Pseudomonadati</taxon>
        <taxon>Bacteroidota</taxon>
        <taxon>Flavobacteriia</taxon>
        <taxon>Flavobacteriales</taxon>
        <taxon>Flavobacteriaceae</taxon>
        <taxon>Flavobacterium</taxon>
    </lineage>
</organism>
<accession>A0A255Z9W5</accession>
<dbReference type="GO" id="GO:0016989">
    <property type="term" value="F:sigma factor antagonist activity"/>
    <property type="evidence" value="ECO:0007669"/>
    <property type="project" value="TreeGrafter"/>
</dbReference>
<protein>
    <recommendedName>
        <fullName evidence="6">FecR protein domain-containing protein</fullName>
    </recommendedName>
</protein>
<evidence type="ECO:0000256" key="1">
    <source>
        <dbReference type="SAM" id="Phobius"/>
    </source>
</evidence>
<evidence type="ECO:0000259" key="3">
    <source>
        <dbReference type="Pfam" id="PF16344"/>
    </source>
</evidence>
<dbReference type="Gene3D" id="2.60.120.1440">
    <property type="match status" value="1"/>
</dbReference>
<sequence length="299" mass="34002">MQEDTKLARWLNNEMDEAELKAFAATPEYETYCKIRDYSAGLTVPDGDLDGLYKKIMLRRQKQVNKIRLSAIIPRIAAILVIAVCLTWFFYINRTITQIASAGKRIEFVLPDKSDVLLNSGSEVSFKPNRWENERKIVLRGEAFFKVSKGEVFDVETALGTVTVVGTQFNVKARDNRFEVTCFEGKVKVVYRSEIVYLLQGESVAFEDGKAIAIPDNDDIRQPGWITFETTFTSERPENIIRELERQYNVAIKLEGKPEGSLFTGTIPMDNIDTALEFLESTYHLKSEKKGNTIILSSE</sequence>
<comment type="caution">
    <text evidence="4">The sequence shown here is derived from an EMBL/GenBank/DDBJ whole genome shotgun (WGS) entry which is preliminary data.</text>
</comment>
<keyword evidence="1" id="KW-1133">Transmembrane helix</keyword>
<evidence type="ECO:0000313" key="5">
    <source>
        <dbReference type="Proteomes" id="UP000216605"/>
    </source>
</evidence>
<dbReference type="EMBL" id="NOXV01000251">
    <property type="protein sequence ID" value="OYQ37655.1"/>
    <property type="molecule type" value="Genomic_DNA"/>
</dbReference>
<feature type="domain" description="FecR protein" evidence="2">
    <location>
        <begin position="101"/>
        <end position="188"/>
    </location>
</feature>
<keyword evidence="5" id="KW-1185">Reference proteome</keyword>
<dbReference type="AlphaFoldDB" id="A0A255Z9W5"/>
<dbReference type="InterPro" id="IPR006860">
    <property type="entry name" value="FecR"/>
</dbReference>
<feature type="domain" description="Protein FecR C-terminal" evidence="3">
    <location>
        <begin position="231"/>
        <end position="296"/>
    </location>
</feature>
<proteinExistence type="predicted"/>
<gene>
    <name evidence="4" type="ORF">CHU92_07815</name>
</gene>
<keyword evidence="1" id="KW-0472">Membrane</keyword>
<dbReference type="Proteomes" id="UP000216605">
    <property type="component" value="Unassembled WGS sequence"/>
</dbReference>
<evidence type="ECO:0000259" key="2">
    <source>
        <dbReference type="Pfam" id="PF04773"/>
    </source>
</evidence>
<feature type="transmembrane region" description="Helical" evidence="1">
    <location>
        <begin position="67"/>
        <end position="91"/>
    </location>
</feature>